<keyword evidence="3" id="KW-0012">Acyltransferase</keyword>
<comment type="cofactor">
    <cofactor evidence="1">
        <name>(R)-lipoate</name>
        <dbReference type="ChEBI" id="CHEBI:83088"/>
    </cofactor>
</comment>
<organism evidence="5 6">
    <name type="scientific">Arachis duranensis</name>
    <name type="common">Wild peanut</name>
    <dbReference type="NCBI Taxonomy" id="130453"/>
    <lineage>
        <taxon>Eukaryota</taxon>
        <taxon>Viridiplantae</taxon>
        <taxon>Streptophyta</taxon>
        <taxon>Embryophyta</taxon>
        <taxon>Tracheophyta</taxon>
        <taxon>Spermatophyta</taxon>
        <taxon>Magnoliopsida</taxon>
        <taxon>eudicotyledons</taxon>
        <taxon>Gunneridae</taxon>
        <taxon>Pentapetalae</taxon>
        <taxon>rosids</taxon>
        <taxon>fabids</taxon>
        <taxon>Fabales</taxon>
        <taxon>Fabaceae</taxon>
        <taxon>Papilionoideae</taxon>
        <taxon>50 kb inversion clade</taxon>
        <taxon>dalbergioids sensu lato</taxon>
        <taxon>Dalbergieae</taxon>
        <taxon>Pterocarpus clade</taxon>
        <taxon>Arachis</taxon>
    </lineage>
</organism>
<dbReference type="SUPFAM" id="SSF52777">
    <property type="entry name" value="CoA-dependent acyltransferases"/>
    <property type="match status" value="1"/>
</dbReference>
<dbReference type="Proteomes" id="UP000515211">
    <property type="component" value="Chromosome 3"/>
</dbReference>
<evidence type="ECO:0000256" key="2">
    <source>
        <dbReference type="ARBA" id="ARBA00022679"/>
    </source>
</evidence>
<keyword evidence="2" id="KW-0808">Transferase</keyword>
<name>A0A6P4CKB0_ARADU</name>
<dbReference type="InterPro" id="IPR001078">
    <property type="entry name" value="2-oxoacid_DH_actylTfrase"/>
</dbReference>
<dbReference type="PANTHER" id="PTHR43178">
    <property type="entry name" value="DIHYDROLIPOAMIDE ACETYLTRANSFERASE COMPONENT OF PYRUVATE DEHYDROGENASE COMPLEX"/>
    <property type="match status" value="1"/>
</dbReference>
<dbReference type="Pfam" id="PF00198">
    <property type="entry name" value="2-oxoacid_dh"/>
    <property type="match status" value="1"/>
</dbReference>
<proteinExistence type="predicted"/>
<dbReference type="GeneID" id="107477130"/>
<dbReference type="GO" id="GO:0031405">
    <property type="term" value="F:lipoic acid binding"/>
    <property type="evidence" value="ECO:0007669"/>
    <property type="project" value="TreeGrafter"/>
</dbReference>
<dbReference type="GO" id="GO:0005739">
    <property type="term" value="C:mitochondrion"/>
    <property type="evidence" value="ECO:0007669"/>
    <property type="project" value="TreeGrafter"/>
</dbReference>
<dbReference type="AlphaFoldDB" id="A0A6P4CKB0"/>
<dbReference type="InterPro" id="IPR050743">
    <property type="entry name" value="2-oxoacid_DH_E2_comp"/>
</dbReference>
<gene>
    <name evidence="6" type="primary">LOC107477130</name>
</gene>
<dbReference type="GO" id="GO:0016407">
    <property type="term" value="F:acetyltransferase activity"/>
    <property type="evidence" value="ECO:0007669"/>
    <property type="project" value="TreeGrafter"/>
</dbReference>
<reference evidence="6" key="2">
    <citation type="submission" date="2025-08" db="UniProtKB">
        <authorList>
            <consortium name="RefSeq"/>
        </authorList>
    </citation>
    <scope>IDENTIFICATION</scope>
    <source>
        <tissue evidence="6">Whole plant</tissue>
    </source>
</reference>
<dbReference type="RefSeq" id="XP_015952575.2">
    <property type="nucleotide sequence ID" value="XM_016097089.3"/>
</dbReference>
<evidence type="ECO:0000313" key="6">
    <source>
        <dbReference type="RefSeq" id="XP_015952575.2"/>
    </source>
</evidence>
<evidence type="ECO:0000256" key="1">
    <source>
        <dbReference type="ARBA" id="ARBA00001938"/>
    </source>
</evidence>
<evidence type="ECO:0000313" key="5">
    <source>
        <dbReference type="Proteomes" id="UP000515211"/>
    </source>
</evidence>
<dbReference type="Gene3D" id="3.30.559.10">
    <property type="entry name" value="Chloramphenicol acetyltransferase-like domain"/>
    <property type="match status" value="1"/>
</dbReference>
<accession>A0A6P4CKB0</accession>
<sequence length="126" mass="14183">MSLTAKVPHFHYVDEINCNALVELKTAFQKNNPYSDVKHTFLPILVKSLSMALTKYPSLNSCFKEDSMEVIFKGSHNIGVAMATPNGLVVPNIKNVQSLSILQVSFQPYVKFFILRSKDHIIPIKC</sequence>
<dbReference type="KEGG" id="adu:107477130"/>
<evidence type="ECO:0000259" key="4">
    <source>
        <dbReference type="Pfam" id="PF00198"/>
    </source>
</evidence>
<keyword evidence="5" id="KW-1185">Reference proteome</keyword>
<reference evidence="5" key="1">
    <citation type="journal article" date="2016" name="Nat. Genet.">
        <title>The genome sequences of Arachis duranensis and Arachis ipaensis, the diploid ancestors of cultivated peanut.</title>
        <authorList>
            <person name="Bertioli D.J."/>
            <person name="Cannon S.B."/>
            <person name="Froenicke L."/>
            <person name="Huang G."/>
            <person name="Farmer A.D."/>
            <person name="Cannon E.K."/>
            <person name="Liu X."/>
            <person name="Gao D."/>
            <person name="Clevenger J."/>
            <person name="Dash S."/>
            <person name="Ren L."/>
            <person name="Moretzsohn M.C."/>
            <person name="Shirasawa K."/>
            <person name="Huang W."/>
            <person name="Vidigal B."/>
            <person name="Abernathy B."/>
            <person name="Chu Y."/>
            <person name="Niederhuth C.E."/>
            <person name="Umale P."/>
            <person name="Araujo A.C."/>
            <person name="Kozik A."/>
            <person name="Kim K.D."/>
            <person name="Burow M.D."/>
            <person name="Varshney R.K."/>
            <person name="Wang X."/>
            <person name="Zhang X."/>
            <person name="Barkley N."/>
            <person name="Guimaraes P.M."/>
            <person name="Isobe S."/>
            <person name="Guo B."/>
            <person name="Liao B."/>
            <person name="Stalker H.T."/>
            <person name="Schmitz R.J."/>
            <person name="Scheffler B.E."/>
            <person name="Leal-Bertioli S.C."/>
            <person name="Xun X."/>
            <person name="Jackson S.A."/>
            <person name="Michelmore R."/>
            <person name="Ozias-Akins P."/>
        </authorList>
    </citation>
    <scope>NUCLEOTIDE SEQUENCE [LARGE SCALE GENOMIC DNA]</scope>
    <source>
        <strain evidence="5">cv. V14167</strain>
    </source>
</reference>
<protein>
    <submittedName>
        <fullName evidence="6">Lipoamide acyltransferase component of branched-chain alpha-keto acid dehydrogenase complex, mitochondrial-like isoform X1</fullName>
    </submittedName>
</protein>
<feature type="domain" description="2-oxoacid dehydrogenase acyltransferase catalytic" evidence="4">
    <location>
        <begin position="5"/>
        <end position="105"/>
    </location>
</feature>
<dbReference type="PANTHER" id="PTHR43178:SF14">
    <property type="entry name" value="LIPOAMIDE ACYLTRANSFERASE COMPONENT OF BRANCHED-CHAIN ALPHA-KETO ACID DEHYDROGENASE COMPLEX, MITOCHONDRIAL"/>
    <property type="match status" value="1"/>
</dbReference>
<evidence type="ECO:0000256" key="3">
    <source>
        <dbReference type="ARBA" id="ARBA00023315"/>
    </source>
</evidence>
<dbReference type="InterPro" id="IPR023213">
    <property type="entry name" value="CAT-like_dom_sf"/>
</dbReference>